<dbReference type="SUPFAM" id="SSF55874">
    <property type="entry name" value="ATPase domain of HSP90 chaperone/DNA topoisomerase II/histidine kinase"/>
    <property type="match status" value="1"/>
</dbReference>
<feature type="domain" description="Histidine kinase/HSP90-like ATPase" evidence="3">
    <location>
        <begin position="21"/>
        <end position="119"/>
    </location>
</feature>
<evidence type="ECO:0000256" key="2">
    <source>
        <dbReference type="SAM" id="MobiDB-lite"/>
    </source>
</evidence>
<dbReference type="InterPro" id="IPR050267">
    <property type="entry name" value="Anti-sigma-factor_SerPK"/>
</dbReference>
<feature type="region of interest" description="Disordered" evidence="2">
    <location>
        <begin position="1"/>
        <end position="25"/>
    </location>
</feature>
<proteinExistence type="predicted"/>
<dbReference type="Gene3D" id="3.30.565.10">
    <property type="entry name" value="Histidine kinase-like ATPase, C-terminal domain"/>
    <property type="match status" value="1"/>
</dbReference>
<dbReference type="CDD" id="cd16936">
    <property type="entry name" value="HATPase_RsbW-like"/>
    <property type="match status" value="1"/>
</dbReference>
<evidence type="ECO:0000313" key="5">
    <source>
        <dbReference type="Proteomes" id="UP000270471"/>
    </source>
</evidence>
<organism evidence="4 5">
    <name type="scientific">Streptomyces shenzhenensis</name>
    <dbReference type="NCBI Taxonomy" id="943815"/>
    <lineage>
        <taxon>Bacteria</taxon>
        <taxon>Bacillati</taxon>
        <taxon>Actinomycetota</taxon>
        <taxon>Actinomycetes</taxon>
        <taxon>Kitasatosporales</taxon>
        <taxon>Streptomycetaceae</taxon>
        <taxon>Streptomyces</taxon>
    </lineage>
</organism>
<reference evidence="4 5" key="1">
    <citation type="submission" date="2017-11" db="EMBL/GenBank/DDBJ databases">
        <title>Draft genome of actinobacteria isolated from guarana (Paullinia cupana (Mart.) Ducke.</title>
        <authorList>
            <person name="Siqueira K.A."/>
            <person name="Liotti R.G."/>
            <person name="Mendes T.A.O."/>
            <person name="Soares M.A."/>
        </authorList>
    </citation>
    <scope>NUCLEOTIDE SEQUENCE [LARGE SCALE GENOMIC DNA]</scope>
    <source>
        <strain evidence="4 5">193</strain>
    </source>
</reference>
<protein>
    <submittedName>
        <fullName evidence="4">ATP-binding protein</fullName>
    </submittedName>
</protein>
<dbReference type="PANTHER" id="PTHR35526">
    <property type="entry name" value="ANTI-SIGMA-F FACTOR RSBW-RELATED"/>
    <property type="match status" value="1"/>
</dbReference>
<keyword evidence="5" id="KW-1185">Reference proteome</keyword>
<keyword evidence="1" id="KW-0808">Transferase</keyword>
<comment type="caution">
    <text evidence="4">The sequence shown here is derived from an EMBL/GenBank/DDBJ whole genome shotgun (WGS) entry which is preliminary data.</text>
</comment>
<keyword evidence="4" id="KW-0547">Nucleotide-binding</keyword>
<name>A0A3M0IGC0_9ACTN</name>
<keyword evidence="1" id="KW-0723">Serine/threonine-protein kinase</keyword>
<evidence type="ECO:0000256" key="1">
    <source>
        <dbReference type="ARBA" id="ARBA00022527"/>
    </source>
</evidence>
<dbReference type="AlphaFoldDB" id="A0A3M0IGC0"/>
<sequence>MRQLTTWARSTGHPGYSETLPREPESAATARRLVRASLSVWELDELADDTAVIVSELVANAVQHARRESIRITIERPGAALVRIGVVDFSRVRPKRRMPGPGDVNGRGLALVDELAQDWGTELLPWGKRVWAELHGKDEG</sequence>
<dbReference type="GO" id="GO:0004674">
    <property type="term" value="F:protein serine/threonine kinase activity"/>
    <property type="evidence" value="ECO:0007669"/>
    <property type="project" value="UniProtKB-KW"/>
</dbReference>
<keyword evidence="1" id="KW-0418">Kinase</keyword>
<dbReference type="OrthoDB" id="3476350at2"/>
<accession>A0A3M0IGC0</accession>
<dbReference type="Proteomes" id="UP000270471">
    <property type="component" value="Unassembled WGS sequence"/>
</dbReference>
<dbReference type="RefSeq" id="WP_121887453.1">
    <property type="nucleotide sequence ID" value="NZ_PENI01000001.1"/>
</dbReference>
<dbReference type="InterPro" id="IPR003594">
    <property type="entry name" value="HATPase_dom"/>
</dbReference>
<dbReference type="PANTHER" id="PTHR35526:SF3">
    <property type="entry name" value="ANTI-SIGMA-F FACTOR RSBW"/>
    <property type="match status" value="1"/>
</dbReference>
<dbReference type="EMBL" id="PENI01000001">
    <property type="protein sequence ID" value="RMB87785.1"/>
    <property type="molecule type" value="Genomic_DNA"/>
</dbReference>
<evidence type="ECO:0000259" key="3">
    <source>
        <dbReference type="Pfam" id="PF13581"/>
    </source>
</evidence>
<dbReference type="Pfam" id="PF13581">
    <property type="entry name" value="HATPase_c_2"/>
    <property type="match status" value="1"/>
</dbReference>
<dbReference type="InterPro" id="IPR036890">
    <property type="entry name" value="HATPase_C_sf"/>
</dbReference>
<dbReference type="GO" id="GO:0005524">
    <property type="term" value="F:ATP binding"/>
    <property type="evidence" value="ECO:0007669"/>
    <property type="project" value="UniProtKB-KW"/>
</dbReference>
<gene>
    <name evidence="4" type="ORF">CTZ28_02200</name>
</gene>
<keyword evidence="4" id="KW-0067">ATP-binding</keyword>
<evidence type="ECO:0000313" key="4">
    <source>
        <dbReference type="EMBL" id="RMB87785.1"/>
    </source>
</evidence>